<feature type="region of interest" description="Disordered" evidence="1">
    <location>
        <begin position="370"/>
        <end position="390"/>
    </location>
</feature>
<dbReference type="InterPro" id="IPR025282">
    <property type="entry name" value="DUF4214"/>
</dbReference>
<dbReference type="AlphaFoldDB" id="A0A5M6IPQ7"/>
<protein>
    <submittedName>
        <fullName evidence="4">DUF4214 domain-containing protein</fullName>
    </submittedName>
</protein>
<comment type="caution">
    <text evidence="4">The sequence shown here is derived from an EMBL/GenBank/DDBJ whole genome shotgun (WGS) entry which is preliminary data.</text>
</comment>
<dbReference type="OrthoDB" id="7282531at2"/>
<dbReference type="InterPro" id="IPR044016">
    <property type="entry name" value="Big_13"/>
</dbReference>
<dbReference type="InterPro" id="IPR013783">
    <property type="entry name" value="Ig-like_fold"/>
</dbReference>
<organism evidence="4 5">
    <name type="scientific">Rhodovastum atsumiense</name>
    <dbReference type="NCBI Taxonomy" id="504468"/>
    <lineage>
        <taxon>Bacteria</taxon>
        <taxon>Pseudomonadati</taxon>
        <taxon>Pseudomonadota</taxon>
        <taxon>Alphaproteobacteria</taxon>
        <taxon>Acetobacterales</taxon>
        <taxon>Acetobacteraceae</taxon>
        <taxon>Rhodovastum</taxon>
    </lineage>
</organism>
<evidence type="ECO:0000259" key="2">
    <source>
        <dbReference type="Pfam" id="PF13946"/>
    </source>
</evidence>
<dbReference type="InterPro" id="IPR038255">
    <property type="entry name" value="PBS_linker_sf"/>
</dbReference>
<dbReference type="Proteomes" id="UP000325255">
    <property type="component" value="Unassembled WGS sequence"/>
</dbReference>
<keyword evidence="5" id="KW-1185">Reference proteome</keyword>
<dbReference type="Gene3D" id="1.10.3130.20">
    <property type="entry name" value="Phycobilisome linker domain"/>
    <property type="match status" value="2"/>
</dbReference>
<dbReference type="Gene3D" id="2.60.40.10">
    <property type="entry name" value="Immunoglobulins"/>
    <property type="match status" value="3"/>
</dbReference>
<evidence type="ECO:0000259" key="3">
    <source>
        <dbReference type="Pfam" id="PF19077"/>
    </source>
</evidence>
<evidence type="ECO:0000313" key="5">
    <source>
        <dbReference type="Proteomes" id="UP000325255"/>
    </source>
</evidence>
<dbReference type="NCBIfam" id="NF033510">
    <property type="entry name" value="Ca_tandemer"/>
    <property type="match status" value="1"/>
</dbReference>
<evidence type="ECO:0000313" key="4">
    <source>
        <dbReference type="EMBL" id="KAA5610262.1"/>
    </source>
</evidence>
<name>A0A5M6IPQ7_9PROT</name>
<sequence>MVNFVLTEKRNDGEPIMPRHFDFPHTKPGHMTTYTWTGAVSAEWSDPANWCTDAGPGGGVPRSADHVIIPAIAANMPVMSSGDLYVATIAVAASATLTLTSGATLRSIGDTVNHGTIAVEGGWFGVDGVYTGGPDSRVTISQGGHVGFDEAPVGTDTFVFGEGTGNNLNFGVPPTGTVTILNMDAGDYLWLSSVANYGQAQASFDGTTLTYVDGTTTYRLPINGLPAGTRFEVKEGTVFQGTSWGIDIVIGTPDAPIVTGLTAATDTGASSGDGITANATPTIIGTAAAGSTVAVYADGTLLGTTIADNDTGAWRFTPATALAAATHAITATASTAGVTSAASLACAVTIDTTPAAAPVIASLTEATDTGASSSDGITRDTRPGVTGTAEANSTVSLYEGETLLGQATADASGAWTIIPSAALAEGVHSLVAVASDIAGNTSAASAAYAVTIDTTAAQSVSLLDTHGNPAIGRIVWGVTLQGSGDADATVTLTDGGTTLGTPGSDAGGRWSFDASGLAGMARTLTASGTDLAGNTATASLGINVIALGTPQGGTVTPGLTSSDLGASLHAGATYLAAPGTDIVRLADGELSLGSCTDLAFIERLYEGLLGRAGETAGLSHWNATLTQHSKGDVASGFLGSIEYQSSHGSLSDIDFVAGLYRSMLGREASGAEIGTWTQALGGGATRGQVAAGFADSQEAQAYWSGVTSAGVFAYDPNADIVRQVYATAFGREAEAGGLSFWIGAFARGMTLQDFASGIAGSEEFRALHDGQSNVDFVASLYQGGLGRAPEAAGSRHWVSLLDGGSLDRGGVTLGIATSLEGQQHLAWAL</sequence>
<evidence type="ECO:0000256" key="1">
    <source>
        <dbReference type="SAM" id="MobiDB-lite"/>
    </source>
</evidence>
<feature type="domain" description="Bacterial Ig-like" evidence="3">
    <location>
        <begin position="357"/>
        <end position="454"/>
    </location>
</feature>
<feature type="domain" description="DUF4214" evidence="2">
    <location>
        <begin position="634"/>
        <end position="701"/>
    </location>
</feature>
<accession>A0A5M6IPQ7</accession>
<reference evidence="4 5" key="1">
    <citation type="submission" date="2019-09" db="EMBL/GenBank/DDBJ databases">
        <title>Genome sequence of Rhodovastum atsumiense, a diverse member of the Acetobacteraceae family of non-sulfur purple photosynthetic bacteria.</title>
        <authorList>
            <person name="Meyer T."/>
            <person name="Kyndt J."/>
        </authorList>
    </citation>
    <scope>NUCLEOTIDE SEQUENCE [LARGE SCALE GENOMIC DNA]</scope>
    <source>
        <strain evidence="4 5">DSM 21279</strain>
    </source>
</reference>
<dbReference type="Pfam" id="PF13946">
    <property type="entry name" value="DUF4214"/>
    <property type="match status" value="2"/>
</dbReference>
<gene>
    <name evidence="4" type="ORF">F1189_19980</name>
</gene>
<dbReference type="EMBL" id="VWPK01000035">
    <property type="protein sequence ID" value="KAA5610262.1"/>
    <property type="molecule type" value="Genomic_DNA"/>
</dbReference>
<dbReference type="Pfam" id="PF19077">
    <property type="entry name" value="Big_13"/>
    <property type="match status" value="2"/>
</dbReference>
<feature type="domain" description="Bacterial Ig-like" evidence="3">
    <location>
        <begin position="257"/>
        <end position="352"/>
    </location>
</feature>
<proteinExistence type="predicted"/>
<feature type="domain" description="DUF4214" evidence="2">
    <location>
        <begin position="755"/>
        <end position="824"/>
    </location>
</feature>